<dbReference type="SUPFAM" id="SSF56235">
    <property type="entry name" value="N-terminal nucleophile aminohydrolases (Ntn hydrolases)"/>
    <property type="match status" value="1"/>
</dbReference>
<evidence type="ECO:0000256" key="8">
    <source>
        <dbReference type="ARBA" id="ARBA00047417"/>
    </source>
</evidence>
<comment type="catalytic activity">
    <reaction evidence="2 9">
        <text>glutathione + H2O = L-cysteinylglycine + L-glutamate</text>
        <dbReference type="Rhea" id="RHEA:28807"/>
        <dbReference type="ChEBI" id="CHEBI:15377"/>
        <dbReference type="ChEBI" id="CHEBI:29985"/>
        <dbReference type="ChEBI" id="CHEBI:57925"/>
        <dbReference type="ChEBI" id="CHEBI:61694"/>
        <dbReference type="EC" id="3.4.19.13"/>
    </reaction>
</comment>
<organism evidence="10 11">
    <name type="scientific">Synechocystis salina LEGE 00031</name>
    <dbReference type="NCBI Taxonomy" id="1828736"/>
    <lineage>
        <taxon>Bacteria</taxon>
        <taxon>Bacillati</taxon>
        <taxon>Cyanobacteriota</taxon>
        <taxon>Cyanophyceae</taxon>
        <taxon>Synechococcales</taxon>
        <taxon>Merismopediaceae</taxon>
        <taxon>Synechocystis</taxon>
    </lineage>
</organism>
<evidence type="ECO:0000256" key="6">
    <source>
        <dbReference type="ARBA" id="ARBA00023145"/>
    </source>
</evidence>
<evidence type="ECO:0000256" key="5">
    <source>
        <dbReference type="ARBA" id="ARBA00022801"/>
    </source>
</evidence>
<keyword evidence="4 9" id="KW-0808">Transferase</keyword>
<keyword evidence="11" id="KW-1185">Reference proteome</keyword>
<dbReference type="EC" id="3.4.19.13" evidence="9"/>
<comment type="caution">
    <text evidence="10">The sequence shown here is derived from an EMBL/GenBank/DDBJ whole genome shotgun (WGS) entry which is preliminary data.</text>
</comment>
<dbReference type="InterPro" id="IPR051792">
    <property type="entry name" value="GGT_bact"/>
</dbReference>
<dbReference type="PANTHER" id="PTHR43199:SF1">
    <property type="entry name" value="GLUTATHIONE HYDROLASE PROENZYME"/>
    <property type="match status" value="1"/>
</dbReference>
<dbReference type="NCBIfam" id="TIGR00066">
    <property type="entry name" value="g_glut_trans"/>
    <property type="match status" value="1"/>
</dbReference>
<dbReference type="Proteomes" id="UP000658720">
    <property type="component" value="Unassembled WGS sequence"/>
</dbReference>
<sequence length="517" mass="56287">MADKTIGVVAAGHAQTAEAGKRMLEEGGNAFDAAIASVLAACVVESGLTSLGGGGFLLAQTAAKKSYLFDFFCQTPLVNPGEKAVDFYPVALNFGGAWQTFHIGKGAIAVPGMVAGLFTVHRKLGRLPFKALIEPAVQYARQGFTLNRFNDFTNRLLEPILTQQEEGRQFYAPQGKILRQGEKAYLPQFADVLEQLARYGPDWFYRGELTEWVLASLGKASALTAKDWADYQVTIRPPLRTQYRQRQLLTNPPPSAGGILIAFALQLLEKYDLSQYPLGSAAQIQLFSQVMALSNRARRQYLDGNLHCQDIEAKFLDGDRLSKLQPSYLANKLGSTTHISVLDGEGNAASLTSSNGEGSGHFIPGTGIMLNNMLGEEDLNPQGFYQWQPGQRLSSMMAPTILLDQEQPQLVLGSGGSNRIRSAILQVVCHHLDYQLPLTKAVGQGRIHWEAHKLDLEPTPVADILAQLQFDDDTESTLWTEQNMFFGGVHGVAITSAGTLEGVGDPRRSGAVAYSVE</sequence>
<accession>A0ABR9VQX3</accession>
<reference evidence="10 11" key="1">
    <citation type="submission" date="2020-10" db="EMBL/GenBank/DDBJ databases">
        <authorList>
            <person name="Castelo-Branco R."/>
            <person name="Eusebio N."/>
            <person name="Adriana R."/>
            <person name="Vieira A."/>
            <person name="Brugerolle De Fraissinette N."/>
            <person name="Rezende De Castro R."/>
            <person name="Schneider M.P."/>
            <person name="Vasconcelos V."/>
            <person name="Leao P.N."/>
        </authorList>
    </citation>
    <scope>NUCLEOTIDE SEQUENCE [LARGE SCALE GENOMIC DNA]</scope>
    <source>
        <strain evidence="10 11">LEGE 00031</strain>
    </source>
</reference>
<comment type="catalytic activity">
    <reaction evidence="1 9">
        <text>an S-substituted glutathione + H2O = an S-substituted L-cysteinylglycine + L-glutamate</text>
        <dbReference type="Rhea" id="RHEA:59468"/>
        <dbReference type="ChEBI" id="CHEBI:15377"/>
        <dbReference type="ChEBI" id="CHEBI:29985"/>
        <dbReference type="ChEBI" id="CHEBI:90779"/>
        <dbReference type="ChEBI" id="CHEBI:143103"/>
        <dbReference type="EC" id="3.4.19.13"/>
    </reaction>
</comment>
<evidence type="ECO:0000256" key="4">
    <source>
        <dbReference type="ARBA" id="ARBA00022679"/>
    </source>
</evidence>
<evidence type="ECO:0000256" key="1">
    <source>
        <dbReference type="ARBA" id="ARBA00001049"/>
    </source>
</evidence>
<dbReference type="PANTHER" id="PTHR43199">
    <property type="entry name" value="GLUTATHIONE HYDROLASE"/>
    <property type="match status" value="1"/>
</dbReference>
<dbReference type="GO" id="GO:0103068">
    <property type="term" value="F:leukotriene C4 gamma-glutamyl transferase activity"/>
    <property type="evidence" value="ECO:0007669"/>
    <property type="project" value="UniProtKB-EC"/>
</dbReference>
<dbReference type="InterPro" id="IPR000101">
    <property type="entry name" value="GGT_peptidase"/>
</dbReference>
<evidence type="ECO:0000256" key="7">
    <source>
        <dbReference type="ARBA" id="ARBA00023315"/>
    </source>
</evidence>
<keyword evidence="9" id="KW-0317">Glutathione biosynthesis</keyword>
<dbReference type="RefSeq" id="WP_194019504.1">
    <property type="nucleotide sequence ID" value="NZ_JADEVV010000017.1"/>
</dbReference>
<dbReference type="InterPro" id="IPR043138">
    <property type="entry name" value="GGT_lsub"/>
</dbReference>
<dbReference type="InterPro" id="IPR043137">
    <property type="entry name" value="GGT_ssub_C"/>
</dbReference>
<comment type="PTM">
    <text evidence="9">Cleaved by autocatalysis into a large and a small subunit.</text>
</comment>
<comment type="catalytic activity">
    <reaction evidence="8 9">
        <text>an N-terminal (5-L-glutamyl)-[peptide] + an alpha-amino acid = 5-L-glutamyl amino acid + an N-terminal L-alpha-aminoacyl-[peptide]</text>
        <dbReference type="Rhea" id="RHEA:23904"/>
        <dbReference type="Rhea" id="RHEA-COMP:9780"/>
        <dbReference type="Rhea" id="RHEA-COMP:9795"/>
        <dbReference type="ChEBI" id="CHEBI:77644"/>
        <dbReference type="ChEBI" id="CHEBI:78597"/>
        <dbReference type="ChEBI" id="CHEBI:78599"/>
        <dbReference type="ChEBI" id="CHEBI:78608"/>
        <dbReference type="EC" id="2.3.2.2"/>
    </reaction>
</comment>
<keyword evidence="5 9" id="KW-0378">Hydrolase</keyword>
<evidence type="ECO:0000256" key="9">
    <source>
        <dbReference type="RuleBase" id="RU368036"/>
    </source>
</evidence>
<proteinExistence type="inferred from homology"/>
<comment type="pathway">
    <text evidence="9">Sulfur metabolism; glutathione metabolism.</text>
</comment>
<gene>
    <name evidence="10" type="primary">ggt</name>
    <name evidence="10" type="ORF">IQ217_07745</name>
</gene>
<protein>
    <recommendedName>
        <fullName evidence="9">Glutathione hydrolase proenzyme</fullName>
        <ecNumber evidence="9">2.3.2.2</ecNumber>
        <ecNumber evidence="9">3.4.19.13</ecNumber>
    </recommendedName>
    <component>
        <recommendedName>
            <fullName evidence="9">Glutathione hydrolase large chain</fullName>
        </recommendedName>
    </component>
    <component>
        <recommendedName>
            <fullName evidence="9">Glutathione hydrolase small chain</fullName>
        </recommendedName>
    </component>
</protein>
<dbReference type="Gene3D" id="1.10.246.130">
    <property type="match status" value="1"/>
</dbReference>
<name>A0ABR9VQX3_9SYNC</name>
<evidence type="ECO:0000256" key="2">
    <source>
        <dbReference type="ARBA" id="ARBA00001089"/>
    </source>
</evidence>
<comment type="subunit">
    <text evidence="9">This enzyme consists of two polypeptide chains, which are synthesized in precursor form from a single polypeptide.</text>
</comment>
<dbReference type="Gene3D" id="3.60.20.40">
    <property type="match status" value="1"/>
</dbReference>
<dbReference type="InterPro" id="IPR029055">
    <property type="entry name" value="Ntn_hydrolases_N"/>
</dbReference>
<dbReference type="PRINTS" id="PR01210">
    <property type="entry name" value="GGTRANSPTASE"/>
</dbReference>
<evidence type="ECO:0000313" key="11">
    <source>
        <dbReference type="Proteomes" id="UP000658720"/>
    </source>
</evidence>
<keyword evidence="7 9" id="KW-0012">Acyltransferase</keyword>
<dbReference type="EMBL" id="JADEVV010000017">
    <property type="protein sequence ID" value="MBE9253747.1"/>
    <property type="molecule type" value="Genomic_DNA"/>
</dbReference>
<evidence type="ECO:0000256" key="3">
    <source>
        <dbReference type="ARBA" id="ARBA00009381"/>
    </source>
</evidence>
<dbReference type="EC" id="2.3.2.2" evidence="9"/>
<dbReference type="Pfam" id="PF01019">
    <property type="entry name" value="G_glu_transpept"/>
    <property type="match status" value="1"/>
</dbReference>
<keyword evidence="6 9" id="KW-0865">Zymogen</keyword>
<comment type="similarity">
    <text evidence="3 9">Belongs to the gamma-glutamyltransferase family.</text>
</comment>
<evidence type="ECO:0000313" key="10">
    <source>
        <dbReference type="EMBL" id="MBE9253747.1"/>
    </source>
</evidence>